<reference evidence="1 2" key="1">
    <citation type="submission" date="2024-04" db="EMBL/GenBank/DDBJ databases">
        <title>WGS of bacteria from Torrens River.</title>
        <authorList>
            <person name="Wyrsch E.R."/>
            <person name="Drigo B."/>
        </authorList>
    </citation>
    <scope>NUCLEOTIDE SEQUENCE [LARGE SCALE GENOMIC DNA]</scope>
    <source>
        <strain evidence="1 2">TWI391</strain>
    </source>
</reference>
<comment type="caution">
    <text evidence="1">The sequence shown here is derived from an EMBL/GenBank/DDBJ whole genome shotgun (WGS) entry which is preliminary data.</text>
</comment>
<protein>
    <recommendedName>
        <fullName evidence="3">Lauroyl/myristoyl acyltransferase</fullName>
    </recommendedName>
</protein>
<gene>
    <name evidence="1" type="ORF">ABE541_04540</name>
</gene>
<evidence type="ECO:0000313" key="2">
    <source>
        <dbReference type="Proteomes" id="UP001409291"/>
    </source>
</evidence>
<evidence type="ECO:0000313" key="1">
    <source>
        <dbReference type="EMBL" id="MEN5376524.1"/>
    </source>
</evidence>
<dbReference type="EMBL" id="JBDJNQ010000002">
    <property type="protein sequence ID" value="MEN5376524.1"/>
    <property type="molecule type" value="Genomic_DNA"/>
</dbReference>
<keyword evidence="2" id="KW-1185">Reference proteome</keyword>
<sequence length="318" mass="37420">MNLITHSCRDSTAFKFREIAHYTTNIYGVFPELTTAQCYEMMQTQQSLQRLALTKKDREDLNRQLSAFIAPLDVTQKGCIWFSFHMGPYHLLPHLLLELNVKLYVLVSQQVYDDYSQELSLTQYNENICLINVQDRAAIWHINYALKSRLQLLVYLDGNMGLGQQLKHSIQLPLGDRWWSLSSVLATLAQYHQIPVVPIWLLIKPDESMQLKLGKMQIITDATVFLQDLFLQFYHDLLHYPAQWKGWLFVHHDIRSTPIKLKETKKPASYPQFIPYPISDQYFLLERTTGLFYPVDALLYQHIMREMKTELNLNFELF</sequence>
<evidence type="ECO:0008006" key="3">
    <source>
        <dbReference type="Google" id="ProtNLM"/>
    </source>
</evidence>
<dbReference type="Proteomes" id="UP001409291">
    <property type="component" value="Unassembled WGS sequence"/>
</dbReference>
<dbReference type="RefSeq" id="WP_346580745.1">
    <property type="nucleotide sequence ID" value="NZ_JBDJNQ010000002.1"/>
</dbReference>
<name>A0ABV0BSF8_9SPHI</name>
<organism evidence="1 2">
    <name type="scientific">Sphingobacterium kitahiroshimense</name>
    <dbReference type="NCBI Taxonomy" id="470446"/>
    <lineage>
        <taxon>Bacteria</taxon>
        <taxon>Pseudomonadati</taxon>
        <taxon>Bacteroidota</taxon>
        <taxon>Sphingobacteriia</taxon>
        <taxon>Sphingobacteriales</taxon>
        <taxon>Sphingobacteriaceae</taxon>
        <taxon>Sphingobacterium</taxon>
    </lineage>
</organism>
<accession>A0ABV0BSF8</accession>
<proteinExistence type="predicted"/>